<evidence type="ECO:0000313" key="2">
    <source>
        <dbReference type="EMBL" id="PSW21788.1"/>
    </source>
</evidence>
<keyword evidence="1" id="KW-0472">Membrane</keyword>
<dbReference type="AlphaFoldDB" id="A0A2T3P007"/>
<gene>
    <name evidence="2" type="ORF">C9I98_00535</name>
</gene>
<proteinExistence type="predicted"/>
<dbReference type="RefSeq" id="WP_036831433.1">
    <property type="nucleotide sequence ID" value="NZ_JGVO01001588.1"/>
</dbReference>
<keyword evidence="1" id="KW-1133">Transmembrane helix</keyword>
<keyword evidence="3" id="KW-1185">Reference proteome</keyword>
<dbReference type="InterPro" id="IPR025489">
    <property type="entry name" value="DUF4381"/>
</dbReference>
<name>A0A2T3P007_9GAMM</name>
<keyword evidence="1" id="KW-0812">Transmembrane</keyword>
<protein>
    <submittedName>
        <fullName evidence="2">DUF4381 domain-containing protein</fullName>
    </submittedName>
</protein>
<comment type="caution">
    <text evidence="2">The sequence shown here is derived from an EMBL/GenBank/DDBJ whole genome shotgun (WGS) entry which is preliminary data.</text>
</comment>
<sequence>MTNEQATPLLPLADLHLPEAPGVWPLAWGWWAVIILGLVIAAFVLVRIRKANAANKARKEALNQLKQLKQAGSFNQLNLLLRQVAMSYYPRQDVAGLTGTQWLAFLDSSLPAPQRGFEALAKQWQQGLFSNQALSESDFNACYKQAELWMKKAKFNQEVSDV</sequence>
<evidence type="ECO:0000313" key="3">
    <source>
        <dbReference type="Proteomes" id="UP000241771"/>
    </source>
</evidence>
<dbReference type="Proteomes" id="UP000241771">
    <property type="component" value="Unassembled WGS sequence"/>
</dbReference>
<feature type="transmembrane region" description="Helical" evidence="1">
    <location>
        <begin position="28"/>
        <end position="48"/>
    </location>
</feature>
<reference evidence="2 3" key="1">
    <citation type="submission" date="2018-01" db="EMBL/GenBank/DDBJ databases">
        <title>Whole genome sequencing of Histamine producing bacteria.</title>
        <authorList>
            <person name="Butler K."/>
        </authorList>
    </citation>
    <scope>NUCLEOTIDE SEQUENCE [LARGE SCALE GENOMIC DNA]</scope>
    <source>
        <strain evidence="2 3">DSM 100436</strain>
    </source>
</reference>
<accession>A0A2T3P007</accession>
<dbReference type="OrthoDB" id="283083at2"/>
<evidence type="ECO:0000256" key="1">
    <source>
        <dbReference type="SAM" id="Phobius"/>
    </source>
</evidence>
<organism evidence="2 3">
    <name type="scientific">Photobacterium sanctipauli</name>
    <dbReference type="NCBI Taxonomy" id="1342794"/>
    <lineage>
        <taxon>Bacteria</taxon>
        <taxon>Pseudomonadati</taxon>
        <taxon>Pseudomonadota</taxon>
        <taxon>Gammaproteobacteria</taxon>
        <taxon>Vibrionales</taxon>
        <taxon>Vibrionaceae</taxon>
        <taxon>Photobacterium</taxon>
    </lineage>
</organism>
<dbReference type="Pfam" id="PF14316">
    <property type="entry name" value="DUF4381"/>
    <property type="match status" value="1"/>
</dbReference>
<dbReference type="EMBL" id="PYMA01000001">
    <property type="protein sequence ID" value="PSW21788.1"/>
    <property type="molecule type" value="Genomic_DNA"/>
</dbReference>